<dbReference type="InterPro" id="IPR018707">
    <property type="entry name" value="LpxR"/>
</dbReference>
<comment type="caution">
    <text evidence="1">The sequence shown here is derived from an EMBL/GenBank/DDBJ whole genome shotgun (WGS) entry which is preliminary data.</text>
</comment>
<reference evidence="1" key="1">
    <citation type="submission" date="2016-10" db="EMBL/GenBank/DDBJ databases">
        <title>Sequence of Gallionella enrichment culture.</title>
        <authorList>
            <person name="Poehlein A."/>
            <person name="Muehling M."/>
            <person name="Daniel R."/>
        </authorList>
    </citation>
    <scope>NUCLEOTIDE SEQUENCE</scope>
</reference>
<accession>A0A1J5QLZ8</accession>
<protein>
    <recommendedName>
        <fullName evidence="2">Lipid A deacylase LpxR family protein</fullName>
    </recommendedName>
</protein>
<dbReference type="Pfam" id="PF09982">
    <property type="entry name" value="LpxR"/>
    <property type="match status" value="1"/>
</dbReference>
<dbReference type="EMBL" id="MLJW01000609">
    <property type="protein sequence ID" value="OIQ84561.1"/>
    <property type="molecule type" value="Genomic_DNA"/>
</dbReference>
<dbReference type="Gene3D" id="2.40.128.140">
    <property type="entry name" value="Outer membrane protein"/>
    <property type="match status" value="1"/>
</dbReference>
<gene>
    <name evidence="1" type="ORF">GALL_336290</name>
</gene>
<evidence type="ECO:0000313" key="1">
    <source>
        <dbReference type="EMBL" id="OIQ84561.1"/>
    </source>
</evidence>
<dbReference type="InterPro" id="IPR037107">
    <property type="entry name" value="Put_OMP_sf"/>
</dbReference>
<evidence type="ECO:0008006" key="2">
    <source>
        <dbReference type="Google" id="ProtNLM"/>
    </source>
</evidence>
<organism evidence="1">
    <name type="scientific">mine drainage metagenome</name>
    <dbReference type="NCBI Taxonomy" id="410659"/>
    <lineage>
        <taxon>unclassified sequences</taxon>
        <taxon>metagenomes</taxon>
        <taxon>ecological metagenomes</taxon>
    </lineage>
</organism>
<name>A0A1J5QLZ8_9ZZZZ</name>
<dbReference type="AlphaFoldDB" id="A0A1J5QLZ8"/>
<sequence length="394" mass="43853">MKRVAHAMLRAIFRQGAKCVLPGLGMLCVVPSIQAAEPRSDDGPCRPTQTVHWRGGTLRFENDLFAGTDRNYTNGVAIALASHDLEGRLRPDCLPGPLRLYARFLGRFDPDFRNNAGAAQATQNVVLRFGQAMYTPEDRTRTDVIPDDRPYAGLLYLGMAWNRRFLPGDSRYEILDTRELTLGVIGPLSLAEQSQNLVHDLRGIDRFNGWGHQLHNEPAFELALERRFKPYRGNGAVQPGWGSDAIGSYALRLGNIETAARAGFELRAGWNIPNDFGSYPIRPGAENRSPSAAARLPDTHPRPRWAPQPGVHAFANVEAKAVAWDFSLDGNLFGNSHRVTRVPWVVQATAGISSQWLVRGHGVKLELMRVWRTREFEQQRGNHAFGSVALSVEF</sequence>
<proteinExistence type="predicted"/>